<reference evidence="2" key="3">
    <citation type="submission" date="2020-12" db="UniProtKB">
        <authorList>
            <consortium name="EnsemblPlants"/>
        </authorList>
    </citation>
    <scope>IDENTIFICATION</scope>
</reference>
<organism evidence="2 3">
    <name type="scientific">Physcomitrium patens</name>
    <name type="common">Spreading-leaved earth moss</name>
    <name type="synonym">Physcomitrella patens</name>
    <dbReference type="NCBI Taxonomy" id="3218"/>
    <lineage>
        <taxon>Eukaryota</taxon>
        <taxon>Viridiplantae</taxon>
        <taxon>Streptophyta</taxon>
        <taxon>Embryophyta</taxon>
        <taxon>Bryophyta</taxon>
        <taxon>Bryophytina</taxon>
        <taxon>Bryopsida</taxon>
        <taxon>Funariidae</taxon>
        <taxon>Funariales</taxon>
        <taxon>Funariaceae</taxon>
        <taxon>Physcomitrium</taxon>
    </lineage>
</organism>
<evidence type="ECO:0000313" key="2">
    <source>
        <dbReference type="EnsemblPlants" id="PAC:32936637.CDS.1"/>
    </source>
</evidence>
<protein>
    <submittedName>
        <fullName evidence="2">Uncharacterized protein</fullName>
    </submittedName>
</protein>
<dbReference type="Proteomes" id="UP000006727">
    <property type="component" value="Chromosome 2"/>
</dbReference>
<name>A0A7I4ETU9_PHYPA</name>
<keyword evidence="1" id="KW-0472">Membrane</keyword>
<reference evidence="2 3" key="2">
    <citation type="journal article" date="2018" name="Plant J.">
        <title>The Physcomitrella patens chromosome-scale assembly reveals moss genome structure and evolution.</title>
        <authorList>
            <person name="Lang D."/>
            <person name="Ullrich K.K."/>
            <person name="Murat F."/>
            <person name="Fuchs J."/>
            <person name="Jenkins J."/>
            <person name="Haas F.B."/>
            <person name="Piednoel M."/>
            <person name="Gundlach H."/>
            <person name="Van Bel M."/>
            <person name="Meyberg R."/>
            <person name="Vives C."/>
            <person name="Morata J."/>
            <person name="Symeonidi A."/>
            <person name="Hiss M."/>
            <person name="Muchero W."/>
            <person name="Kamisugi Y."/>
            <person name="Saleh O."/>
            <person name="Blanc G."/>
            <person name="Decker E.L."/>
            <person name="van Gessel N."/>
            <person name="Grimwood J."/>
            <person name="Hayes R.D."/>
            <person name="Graham S.W."/>
            <person name="Gunter L.E."/>
            <person name="McDaniel S.F."/>
            <person name="Hoernstein S.N.W."/>
            <person name="Larsson A."/>
            <person name="Li F.W."/>
            <person name="Perroud P.F."/>
            <person name="Phillips J."/>
            <person name="Ranjan P."/>
            <person name="Rokshar D.S."/>
            <person name="Rothfels C.J."/>
            <person name="Schneider L."/>
            <person name="Shu S."/>
            <person name="Stevenson D.W."/>
            <person name="Thummler F."/>
            <person name="Tillich M."/>
            <person name="Villarreal Aguilar J.C."/>
            <person name="Widiez T."/>
            <person name="Wong G.K."/>
            <person name="Wymore A."/>
            <person name="Zhang Y."/>
            <person name="Zimmer A.D."/>
            <person name="Quatrano R.S."/>
            <person name="Mayer K.F.X."/>
            <person name="Goodstein D."/>
            <person name="Casacuberta J.M."/>
            <person name="Vandepoele K."/>
            <person name="Reski R."/>
            <person name="Cuming A.C."/>
            <person name="Tuskan G.A."/>
            <person name="Maumus F."/>
            <person name="Salse J."/>
            <person name="Schmutz J."/>
            <person name="Rensing S.A."/>
        </authorList>
    </citation>
    <scope>NUCLEOTIDE SEQUENCE [LARGE SCALE GENOMIC DNA]</scope>
    <source>
        <strain evidence="2 3">cv. Gransden 2004</strain>
    </source>
</reference>
<keyword evidence="3" id="KW-1185">Reference proteome</keyword>
<keyword evidence="1" id="KW-0812">Transmembrane</keyword>
<accession>A0A7I4ETU9</accession>
<dbReference type="EnsemblPlants" id="Pp3c2_11980V3.2">
    <property type="protein sequence ID" value="PAC:32936637.CDS.1"/>
    <property type="gene ID" value="Pp3c2_11980"/>
</dbReference>
<keyword evidence="1" id="KW-1133">Transmembrane helix</keyword>
<reference evidence="2 3" key="1">
    <citation type="journal article" date="2008" name="Science">
        <title>The Physcomitrella genome reveals evolutionary insights into the conquest of land by plants.</title>
        <authorList>
            <person name="Rensing S."/>
            <person name="Lang D."/>
            <person name="Zimmer A."/>
            <person name="Terry A."/>
            <person name="Salamov A."/>
            <person name="Shapiro H."/>
            <person name="Nishiyama T."/>
            <person name="Perroud P.-F."/>
            <person name="Lindquist E."/>
            <person name="Kamisugi Y."/>
            <person name="Tanahashi T."/>
            <person name="Sakakibara K."/>
            <person name="Fujita T."/>
            <person name="Oishi K."/>
            <person name="Shin-I T."/>
            <person name="Kuroki Y."/>
            <person name="Toyoda A."/>
            <person name="Suzuki Y."/>
            <person name="Hashimoto A."/>
            <person name="Yamaguchi K."/>
            <person name="Sugano A."/>
            <person name="Kohara Y."/>
            <person name="Fujiyama A."/>
            <person name="Anterola A."/>
            <person name="Aoki S."/>
            <person name="Ashton N."/>
            <person name="Barbazuk W.B."/>
            <person name="Barker E."/>
            <person name="Bennetzen J."/>
            <person name="Bezanilla M."/>
            <person name="Blankenship R."/>
            <person name="Cho S.H."/>
            <person name="Dutcher S."/>
            <person name="Estelle M."/>
            <person name="Fawcett J.A."/>
            <person name="Gundlach H."/>
            <person name="Hanada K."/>
            <person name="Heyl A."/>
            <person name="Hicks K.A."/>
            <person name="Hugh J."/>
            <person name="Lohr M."/>
            <person name="Mayer K."/>
            <person name="Melkozernov A."/>
            <person name="Murata T."/>
            <person name="Nelson D."/>
            <person name="Pils B."/>
            <person name="Prigge M."/>
            <person name="Reiss B."/>
            <person name="Renner T."/>
            <person name="Rombauts S."/>
            <person name="Rushton P."/>
            <person name="Sanderfoot A."/>
            <person name="Schween G."/>
            <person name="Shiu S.-H."/>
            <person name="Stueber K."/>
            <person name="Theodoulou F.L."/>
            <person name="Tu H."/>
            <person name="Van de Peer Y."/>
            <person name="Verrier P.J."/>
            <person name="Waters E."/>
            <person name="Wood A."/>
            <person name="Yang L."/>
            <person name="Cove D."/>
            <person name="Cuming A."/>
            <person name="Hasebe M."/>
            <person name="Lucas S."/>
            <person name="Mishler D.B."/>
            <person name="Reski R."/>
            <person name="Grigoriev I."/>
            <person name="Quatrano R.S."/>
            <person name="Boore J.L."/>
        </authorList>
    </citation>
    <scope>NUCLEOTIDE SEQUENCE [LARGE SCALE GENOMIC DNA]</scope>
    <source>
        <strain evidence="2 3">cv. Gransden 2004</strain>
    </source>
</reference>
<sequence>QSLSEVIKTTVPSVHPSLQMLAVSLIQSESDFLTKIFFDWGQVSPSDVASHIWLFGFLFVIGFGSIFRLILWGFLSVWKYYDCLSDLGGHGSYIASQCPGGRGGEERCCEGQVCVQPCAVESD</sequence>
<evidence type="ECO:0000256" key="1">
    <source>
        <dbReference type="SAM" id="Phobius"/>
    </source>
</evidence>
<proteinExistence type="predicted"/>
<dbReference type="Gramene" id="Pp3c2_11980V3.2">
    <property type="protein sequence ID" value="PAC:32936637.CDS.1"/>
    <property type="gene ID" value="Pp3c2_11980"/>
</dbReference>
<dbReference type="EMBL" id="ABEU02000002">
    <property type="status" value="NOT_ANNOTATED_CDS"/>
    <property type="molecule type" value="Genomic_DNA"/>
</dbReference>
<dbReference type="AlphaFoldDB" id="A0A7I4ETU9"/>
<evidence type="ECO:0000313" key="3">
    <source>
        <dbReference type="Proteomes" id="UP000006727"/>
    </source>
</evidence>
<feature type="transmembrane region" description="Helical" evidence="1">
    <location>
        <begin position="52"/>
        <end position="75"/>
    </location>
</feature>